<proteinExistence type="predicted"/>
<gene>
    <name evidence="1" type="ORF">N656DRAFT_642221</name>
</gene>
<evidence type="ECO:0000313" key="2">
    <source>
        <dbReference type="Proteomes" id="UP001302812"/>
    </source>
</evidence>
<name>A0AAN6YU15_9PEZI</name>
<keyword evidence="2" id="KW-1185">Reference proteome</keyword>
<sequence length="102" mass="11029">MFTSMLSFSSSCSTIYSCPLSAAHESAVRPLLSLMFTSMPSSSSKYATIPLFPSPAAHDNADRPLSSRPFISSPSCIFFCTKSRSPFFAALCRAIFDMPLGL</sequence>
<protein>
    <submittedName>
        <fullName evidence="1">Uncharacterized protein</fullName>
    </submittedName>
</protein>
<dbReference type="RefSeq" id="XP_064670664.1">
    <property type="nucleotide sequence ID" value="XM_064810415.1"/>
</dbReference>
<accession>A0AAN6YU15</accession>
<dbReference type="GeneID" id="89934540"/>
<dbReference type="EMBL" id="MU853340">
    <property type="protein sequence ID" value="KAK4113094.1"/>
    <property type="molecule type" value="Genomic_DNA"/>
</dbReference>
<evidence type="ECO:0000313" key="1">
    <source>
        <dbReference type="EMBL" id="KAK4113094.1"/>
    </source>
</evidence>
<reference evidence="1" key="1">
    <citation type="journal article" date="2023" name="Mol. Phylogenet. Evol.">
        <title>Genome-scale phylogeny and comparative genomics of the fungal order Sordariales.</title>
        <authorList>
            <person name="Hensen N."/>
            <person name="Bonometti L."/>
            <person name="Westerberg I."/>
            <person name="Brannstrom I.O."/>
            <person name="Guillou S."/>
            <person name="Cros-Aarteil S."/>
            <person name="Calhoun S."/>
            <person name="Haridas S."/>
            <person name="Kuo A."/>
            <person name="Mondo S."/>
            <person name="Pangilinan J."/>
            <person name="Riley R."/>
            <person name="LaButti K."/>
            <person name="Andreopoulos B."/>
            <person name="Lipzen A."/>
            <person name="Chen C."/>
            <person name="Yan M."/>
            <person name="Daum C."/>
            <person name="Ng V."/>
            <person name="Clum A."/>
            <person name="Steindorff A."/>
            <person name="Ohm R.A."/>
            <person name="Martin F."/>
            <person name="Silar P."/>
            <person name="Natvig D.O."/>
            <person name="Lalanne C."/>
            <person name="Gautier V."/>
            <person name="Ament-Velasquez S.L."/>
            <person name="Kruys A."/>
            <person name="Hutchinson M.I."/>
            <person name="Powell A.J."/>
            <person name="Barry K."/>
            <person name="Miller A.N."/>
            <person name="Grigoriev I.V."/>
            <person name="Debuchy R."/>
            <person name="Gladieux P."/>
            <person name="Hiltunen Thoren M."/>
            <person name="Johannesson H."/>
        </authorList>
    </citation>
    <scope>NUCLEOTIDE SEQUENCE</scope>
    <source>
        <strain evidence="1">CBS 508.74</strain>
    </source>
</reference>
<dbReference type="Proteomes" id="UP001302812">
    <property type="component" value="Unassembled WGS sequence"/>
</dbReference>
<organism evidence="1 2">
    <name type="scientific">Canariomyces notabilis</name>
    <dbReference type="NCBI Taxonomy" id="2074819"/>
    <lineage>
        <taxon>Eukaryota</taxon>
        <taxon>Fungi</taxon>
        <taxon>Dikarya</taxon>
        <taxon>Ascomycota</taxon>
        <taxon>Pezizomycotina</taxon>
        <taxon>Sordariomycetes</taxon>
        <taxon>Sordariomycetidae</taxon>
        <taxon>Sordariales</taxon>
        <taxon>Chaetomiaceae</taxon>
        <taxon>Canariomyces</taxon>
    </lineage>
</organism>
<dbReference type="AlphaFoldDB" id="A0AAN6YU15"/>
<reference evidence="1" key="2">
    <citation type="submission" date="2023-05" db="EMBL/GenBank/DDBJ databases">
        <authorList>
            <consortium name="Lawrence Berkeley National Laboratory"/>
            <person name="Steindorff A."/>
            <person name="Hensen N."/>
            <person name="Bonometti L."/>
            <person name="Westerberg I."/>
            <person name="Brannstrom I.O."/>
            <person name="Guillou S."/>
            <person name="Cros-Aarteil S."/>
            <person name="Calhoun S."/>
            <person name="Haridas S."/>
            <person name="Kuo A."/>
            <person name="Mondo S."/>
            <person name="Pangilinan J."/>
            <person name="Riley R."/>
            <person name="Labutti K."/>
            <person name="Andreopoulos B."/>
            <person name="Lipzen A."/>
            <person name="Chen C."/>
            <person name="Yanf M."/>
            <person name="Daum C."/>
            <person name="Ng V."/>
            <person name="Clum A."/>
            <person name="Ohm R."/>
            <person name="Martin F."/>
            <person name="Silar P."/>
            <person name="Natvig D."/>
            <person name="Lalanne C."/>
            <person name="Gautier V."/>
            <person name="Ament-Velasquez S.L."/>
            <person name="Kruys A."/>
            <person name="Hutchinson M.I."/>
            <person name="Powell A.J."/>
            <person name="Barry K."/>
            <person name="Miller A.N."/>
            <person name="Grigoriev I.V."/>
            <person name="Debuchy R."/>
            <person name="Gladieux P."/>
            <person name="Thoren M.H."/>
            <person name="Johannesson H."/>
        </authorList>
    </citation>
    <scope>NUCLEOTIDE SEQUENCE</scope>
    <source>
        <strain evidence="1">CBS 508.74</strain>
    </source>
</reference>
<comment type="caution">
    <text evidence="1">The sequence shown here is derived from an EMBL/GenBank/DDBJ whole genome shotgun (WGS) entry which is preliminary data.</text>
</comment>